<feature type="transmembrane region" description="Helical" evidence="1">
    <location>
        <begin position="60"/>
        <end position="78"/>
    </location>
</feature>
<proteinExistence type="predicted"/>
<sequence>MGPFSAVRWVRATGFAVTCAALAVLGHLLGGGSFDPAAAVGGVLLLVPVALALTGRERTFGAILPATGLAQIVLHALLSHCEPYSATPHHHTPGMIHQGQMDHMATSALGMPLMHLASVVVTSAWLRWAEEGLCALARQLAGHVLRRLLVLLILSPPEPYGQATVPATEKIRVPRARTLLRHALVRRGPPGARAASIAAF</sequence>
<name>A0A7W7QSI7_9ACTN</name>
<dbReference type="EMBL" id="JACHJP010000008">
    <property type="protein sequence ID" value="MBB4918903.1"/>
    <property type="molecule type" value="Genomic_DNA"/>
</dbReference>
<comment type="caution">
    <text evidence="2">The sequence shown here is derived from an EMBL/GenBank/DDBJ whole genome shotgun (WGS) entry which is preliminary data.</text>
</comment>
<organism evidence="2 3">
    <name type="scientific">Streptosporangium saharense</name>
    <dbReference type="NCBI Taxonomy" id="1706840"/>
    <lineage>
        <taxon>Bacteria</taxon>
        <taxon>Bacillati</taxon>
        <taxon>Actinomycetota</taxon>
        <taxon>Actinomycetes</taxon>
        <taxon>Streptosporangiales</taxon>
        <taxon>Streptosporangiaceae</taxon>
        <taxon>Streptosporangium</taxon>
    </lineage>
</organism>
<dbReference type="Proteomes" id="UP000552644">
    <property type="component" value="Unassembled WGS sequence"/>
</dbReference>
<evidence type="ECO:0000256" key="1">
    <source>
        <dbReference type="SAM" id="Phobius"/>
    </source>
</evidence>
<gene>
    <name evidence="2" type="ORF">FHS44_006039</name>
</gene>
<evidence type="ECO:0000313" key="2">
    <source>
        <dbReference type="EMBL" id="MBB4918903.1"/>
    </source>
</evidence>
<feature type="transmembrane region" description="Helical" evidence="1">
    <location>
        <begin position="12"/>
        <end position="30"/>
    </location>
</feature>
<protein>
    <submittedName>
        <fullName evidence="2">Uncharacterized protein</fullName>
    </submittedName>
</protein>
<dbReference type="RefSeq" id="WP_184720616.1">
    <property type="nucleotide sequence ID" value="NZ_JACHJP010000008.1"/>
</dbReference>
<keyword evidence="1" id="KW-1133">Transmembrane helix</keyword>
<keyword evidence="1" id="KW-0472">Membrane</keyword>
<feature type="transmembrane region" description="Helical" evidence="1">
    <location>
        <begin position="36"/>
        <end position="53"/>
    </location>
</feature>
<keyword evidence="3" id="KW-1185">Reference proteome</keyword>
<evidence type="ECO:0000313" key="3">
    <source>
        <dbReference type="Proteomes" id="UP000552644"/>
    </source>
</evidence>
<dbReference type="AlphaFoldDB" id="A0A7W7QSI7"/>
<reference evidence="2 3" key="1">
    <citation type="submission" date="2020-08" db="EMBL/GenBank/DDBJ databases">
        <title>Genomic Encyclopedia of Type Strains, Phase III (KMG-III): the genomes of soil and plant-associated and newly described type strains.</title>
        <authorList>
            <person name="Whitman W."/>
        </authorList>
    </citation>
    <scope>NUCLEOTIDE SEQUENCE [LARGE SCALE GENOMIC DNA]</scope>
    <source>
        <strain evidence="2 3">CECT 8840</strain>
    </source>
</reference>
<keyword evidence="1" id="KW-0812">Transmembrane</keyword>
<accession>A0A7W7QSI7</accession>